<evidence type="ECO:0000313" key="1">
    <source>
        <dbReference type="EMBL" id="JAD80803.1"/>
    </source>
</evidence>
<protein>
    <submittedName>
        <fullName evidence="1">Uncharacterized protein</fullName>
    </submittedName>
</protein>
<reference evidence="1" key="1">
    <citation type="submission" date="2014-09" db="EMBL/GenBank/DDBJ databases">
        <authorList>
            <person name="Magalhaes I.L.F."/>
            <person name="Oliveira U."/>
            <person name="Santos F.R."/>
            <person name="Vidigal T.H.D.A."/>
            <person name="Brescovit A.D."/>
            <person name="Santos A.J."/>
        </authorList>
    </citation>
    <scope>NUCLEOTIDE SEQUENCE</scope>
    <source>
        <tissue evidence="1">Shoot tissue taken approximately 20 cm above the soil surface</tissue>
    </source>
</reference>
<name>A0A0A9D287_ARUDO</name>
<accession>A0A0A9D287</accession>
<proteinExistence type="predicted"/>
<organism evidence="1">
    <name type="scientific">Arundo donax</name>
    <name type="common">Giant reed</name>
    <name type="synonym">Donax arundinaceus</name>
    <dbReference type="NCBI Taxonomy" id="35708"/>
    <lineage>
        <taxon>Eukaryota</taxon>
        <taxon>Viridiplantae</taxon>
        <taxon>Streptophyta</taxon>
        <taxon>Embryophyta</taxon>
        <taxon>Tracheophyta</taxon>
        <taxon>Spermatophyta</taxon>
        <taxon>Magnoliopsida</taxon>
        <taxon>Liliopsida</taxon>
        <taxon>Poales</taxon>
        <taxon>Poaceae</taxon>
        <taxon>PACMAD clade</taxon>
        <taxon>Arundinoideae</taxon>
        <taxon>Arundineae</taxon>
        <taxon>Arundo</taxon>
    </lineage>
</organism>
<sequence>MEQVPLLMLESLLSVGEETFQEEEPCSSLLCKSFQMPKRVQSYC</sequence>
<dbReference type="EMBL" id="GBRH01217092">
    <property type="protein sequence ID" value="JAD80803.1"/>
    <property type="molecule type" value="Transcribed_RNA"/>
</dbReference>
<dbReference type="AlphaFoldDB" id="A0A0A9D287"/>
<reference evidence="1" key="2">
    <citation type="journal article" date="2015" name="Data Brief">
        <title>Shoot transcriptome of the giant reed, Arundo donax.</title>
        <authorList>
            <person name="Barrero R.A."/>
            <person name="Guerrero F.D."/>
            <person name="Moolhuijzen P."/>
            <person name="Goolsby J.A."/>
            <person name="Tidwell J."/>
            <person name="Bellgard S.E."/>
            <person name="Bellgard M.I."/>
        </authorList>
    </citation>
    <scope>NUCLEOTIDE SEQUENCE</scope>
    <source>
        <tissue evidence="1">Shoot tissue taken approximately 20 cm above the soil surface</tissue>
    </source>
</reference>